<dbReference type="Proteomes" id="UP000033710">
    <property type="component" value="Unassembled WGS sequence"/>
</dbReference>
<evidence type="ECO:0000256" key="5">
    <source>
        <dbReference type="SAM" id="MobiDB-lite"/>
    </source>
</evidence>
<dbReference type="PROSITE" id="PS00080">
    <property type="entry name" value="MULTICOPPER_OXIDASE2"/>
    <property type="match status" value="1"/>
</dbReference>
<dbReference type="GeneID" id="27669112"/>
<evidence type="ECO:0000259" key="9">
    <source>
        <dbReference type="Pfam" id="PF07732"/>
    </source>
</evidence>
<dbReference type="InterPro" id="IPR033138">
    <property type="entry name" value="Cu_oxidase_CS"/>
</dbReference>
<dbReference type="CDD" id="cd13910">
    <property type="entry name" value="CuRO_3_MCO_like_4"/>
    <property type="match status" value="1"/>
</dbReference>
<dbReference type="EMBL" id="AXCR01000004">
    <property type="protein sequence ID" value="KJR88535.1"/>
    <property type="molecule type" value="Genomic_DNA"/>
</dbReference>
<feature type="region of interest" description="Disordered" evidence="5">
    <location>
        <begin position="450"/>
        <end position="471"/>
    </location>
</feature>
<feature type="domain" description="Plastocyanin-like" evidence="7">
    <location>
        <begin position="274"/>
        <end position="376"/>
    </location>
</feature>
<dbReference type="InterPro" id="IPR045087">
    <property type="entry name" value="Cu-oxidase_fam"/>
</dbReference>
<evidence type="ECO:0000259" key="7">
    <source>
        <dbReference type="Pfam" id="PF00394"/>
    </source>
</evidence>
<dbReference type="InterPro" id="IPR002355">
    <property type="entry name" value="Cu_oxidase_Cu_BS"/>
</dbReference>
<dbReference type="Pfam" id="PF00394">
    <property type="entry name" value="Cu-oxidase"/>
    <property type="match status" value="1"/>
</dbReference>
<comment type="caution">
    <text evidence="10">The sequence shown here is derived from an EMBL/GenBank/DDBJ whole genome shotgun (WGS) entry which is preliminary data.</text>
</comment>
<evidence type="ECO:0000313" key="11">
    <source>
        <dbReference type="Proteomes" id="UP000033710"/>
    </source>
</evidence>
<feature type="domain" description="Plastocyanin-like" evidence="9">
    <location>
        <begin position="140"/>
        <end position="256"/>
    </location>
</feature>
<reference evidence="10 11" key="2">
    <citation type="journal article" date="2015" name="Eukaryot. Cell">
        <title>Asexual propagation of a virulent clone complex in a human and feline outbreak of sporotrichosis.</title>
        <authorList>
            <person name="Teixeira Mde M."/>
            <person name="Rodrigues A.M."/>
            <person name="Tsui C.K."/>
            <person name="de Almeida L.G."/>
            <person name="Van Diepeningen A.D."/>
            <person name="van den Ende B.G."/>
            <person name="Fernandes G.F."/>
            <person name="Kano R."/>
            <person name="Hamelin R.C."/>
            <person name="Lopes-Bezerra L.M."/>
            <person name="Vasconcelos A.T."/>
            <person name="de Hoog S."/>
            <person name="de Camargo Z.P."/>
            <person name="Felipe M.S."/>
        </authorList>
    </citation>
    <scope>NUCLEOTIDE SEQUENCE [LARGE SCALE GENOMIC DNA]</scope>
    <source>
        <strain evidence="10 11">1099-18</strain>
    </source>
</reference>
<proteinExistence type="inferred from homology"/>
<reference evidence="10 11" key="1">
    <citation type="journal article" date="2014" name="BMC Genomics">
        <title>Comparative genomics of the major fungal agents of human and animal Sporotrichosis: Sporothrix schenckii and Sporothrix brasiliensis.</title>
        <authorList>
            <person name="Teixeira M.M."/>
            <person name="de Almeida L.G."/>
            <person name="Kubitschek-Barreira P."/>
            <person name="Alves F.L."/>
            <person name="Kioshima E.S."/>
            <person name="Abadio A.K."/>
            <person name="Fernandes L."/>
            <person name="Derengowski L.S."/>
            <person name="Ferreira K.S."/>
            <person name="Souza R.C."/>
            <person name="Ruiz J.C."/>
            <person name="de Andrade N.C."/>
            <person name="Paes H.C."/>
            <person name="Nicola A.M."/>
            <person name="Albuquerque P."/>
            <person name="Gerber A.L."/>
            <person name="Martins V.P."/>
            <person name="Peconick L.D."/>
            <person name="Neto A.V."/>
            <person name="Chaucanez C.B."/>
            <person name="Silva P.A."/>
            <person name="Cunha O.L."/>
            <person name="de Oliveira F.F."/>
            <person name="dos Santos T.C."/>
            <person name="Barros A.L."/>
            <person name="Soares M.A."/>
            <person name="de Oliveira L.M."/>
            <person name="Marini M.M."/>
            <person name="Villalobos-Duno H."/>
            <person name="Cunha M.M."/>
            <person name="de Hoog S."/>
            <person name="da Silveira J.F."/>
            <person name="Henrissat B."/>
            <person name="Nino-Vega G.A."/>
            <person name="Cisalpino P.S."/>
            <person name="Mora-Montes H.M."/>
            <person name="Almeida S.R."/>
            <person name="Stajich J.E."/>
            <person name="Lopes-Bezerra L.M."/>
            <person name="Vasconcelos A.T."/>
            <person name="Felipe M.S."/>
        </authorList>
    </citation>
    <scope>NUCLEOTIDE SEQUENCE [LARGE SCALE GENOMIC DNA]</scope>
    <source>
        <strain evidence="10 11">1099-18</strain>
    </source>
</reference>
<evidence type="ECO:0000313" key="10">
    <source>
        <dbReference type="EMBL" id="KJR88535.1"/>
    </source>
</evidence>
<dbReference type="InterPro" id="IPR001117">
    <property type="entry name" value="Cu-oxidase_2nd"/>
</dbReference>
<dbReference type="CDD" id="cd04205">
    <property type="entry name" value="CuRO_2_LCC_like"/>
    <property type="match status" value="1"/>
</dbReference>
<sequence>MPDDTSEQGDRLLRPPLDHVHKWKAGEDGPGAQETGSDSDEEQAQWPPASRRPPSRWQRLCRALATVRQIVMPVLAILTALAVVIALFLLLTGGSLSMPAYDTDTDAPKARPTAKDPVIVLHPEDHTNREPQTIRLSWNITKSRIAPDGVFRDVILINGEFPGPTIEARTGDTLVVTVTNSLVDEGLSLHWHGLHMRGANHMDGPVGVTQCAIPANGGSFVYEVPTGDQAGTFWYHSHSEMQRADGLYGGLVVHAPTDTPATAAAAAAAAVDKEILLLVGDWYQFSGKTVFAEFQDPTSNGNEPVPGSVLINGRGAFDCGRATKAAPVDCHGVELPPLRLDTQLRYRVRLVNVGVLTGISTTVPDARIDVLTVDGGLPVVVPDDAKAVAANSIGVVYPAQRVDYVLSWPDAGATGDGTQLVVTVDGEYYVGNWQDPPSQTFAIVAAPSTQRRATRPVQRAASPPPSTQATQPTRAIDLRTVHGTALSTPLPAPDKLYMIFAVVEILSHNKFIPKGYINHTMWVPQERPLLSLDRSAWDSHQLVPWTGAAPVWVELTINNIDTQGHPFHLHGFDFYVVGSHEGLGGWDYYNPFFVPWKPPRGGPMNTLDPVLRDTVYVPPYGYVILRFRADNEGIWVLHCHILWHQASGMNMAFQVLGHSEHGLGGTPQSFRAAEYCRTRNEKHPHL</sequence>
<organism evidence="10 11">
    <name type="scientific">Sporothrix schenckii 1099-18</name>
    <dbReference type="NCBI Taxonomy" id="1397361"/>
    <lineage>
        <taxon>Eukaryota</taxon>
        <taxon>Fungi</taxon>
        <taxon>Dikarya</taxon>
        <taxon>Ascomycota</taxon>
        <taxon>Pezizomycotina</taxon>
        <taxon>Sordariomycetes</taxon>
        <taxon>Sordariomycetidae</taxon>
        <taxon>Ophiostomatales</taxon>
        <taxon>Ophiostomataceae</taxon>
        <taxon>Sporothrix</taxon>
    </lineage>
</organism>
<protein>
    <submittedName>
        <fullName evidence="10">Multicopper oxidase family protein</fullName>
    </submittedName>
</protein>
<dbReference type="PANTHER" id="PTHR11709">
    <property type="entry name" value="MULTI-COPPER OXIDASE"/>
    <property type="match status" value="1"/>
</dbReference>
<dbReference type="Pfam" id="PF07731">
    <property type="entry name" value="Cu-oxidase_2"/>
    <property type="match status" value="1"/>
</dbReference>
<keyword evidence="6" id="KW-0472">Membrane</keyword>
<evidence type="ECO:0000256" key="1">
    <source>
        <dbReference type="ARBA" id="ARBA00010609"/>
    </source>
</evidence>
<evidence type="ECO:0000256" key="4">
    <source>
        <dbReference type="ARBA" id="ARBA00023008"/>
    </source>
</evidence>
<keyword evidence="4" id="KW-0186">Copper</keyword>
<feature type="transmembrane region" description="Helical" evidence="6">
    <location>
        <begin position="70"/>
        <end position="91"/>
    </location>
</feature>
<feature type="compositionally biased region" description="Basic and acidic residues" evidence="5">
    <location>
        <begin position="8"/>
        <end position="27"/>
    </location>
</feature>
<evidence type="ECO:0000256" key="2">
    <source>
        <dbReference type="ARBA" id="ARBA00022723"/>
    </source>
</evidence>
<dbReference type="SUPFAM" id="SSF49503">
    <property type="entry name" value="Cupredoxins"/>
    <property type="match status" value="3"/>
</dbReference>
<gene>
    <name evidence="10" type="ORF">SPSK_07168</name>
</gene>
<keyword evidence="3" id="KW-0560">Oxidoreductase</keyword>
<dbReference type="PROSITE" id="PS00079">
    <property type="entry name" value="MULTICOPPER_OXIDASE1"/>
    <property type="match status" value="2"/>
</dbReference>
<evidence type="ECO:0000256" key="6">
    <source>
        <dbReference type="SAM" id="Phobius"/>
    </source>
</evidence>
<dbReference type="CDD" id="cd04206">
    <property type="entry name" value="CuRO_1_LCC_like"/>
    <property type="match status" value="1"/>
</dbReference>
<dbReference type="VEuPathDB" id="FungiDB:SPSK_07168"/>
<dbReference type="InterPro" id="IPR011706">
    <property type="entry name" value="Cu-oxidase_C"/>
</dbReference>
<feature type="domain" description="Plastocyanin-like" evidence="8">
    <location>
        <begin position="552"/>
        <end position="655"/>
    </location>
</feature>
<accession>A0A0F2MI77</accession>
<keyword evidence="6" id="KW-0812">Transmembrane</keyword>
<dbReference type="GO" id="GO:0016491">
    <property type="term" value="F:oxidoreductase activity"/>
    <property type="evidence" value="ECO:0007669"/>
    <property type="project" value="UniProtKB-KW"/>
</dbReference>
<dbReference type="Gene3D" id="2.60.40.420">
    <property type="entry name" value="Cupredoxins - blue copper proteins"/>
    <property type="match status" value="3"/>
</dbReference>
<dbReference type="AlphaFoldDB" id="A0A0F2MI77"/>
<evidence type="ECO:0000259" key="8">
    <source>
        <dbReference type="Pfam" id="PF07731"/>
    </source>
</evidence>
<dbReference type="Pfam" id="PF07732">
    <property type="entry name" value="Cu-oxidase_3"/>
    <property type="match status" value="1"/>
</dbReference>
<comment type="similarity">
    <text evidence="1">Belongs to the multicopper oxidase family.</text>
</comment>
<dbReference type="InterPro" id="IPR008972">
    <property type="entry name" value="Cupredoxin"/>
</dbReference>
<dbReference type="PANTHER" id="PTHR11709:SF394">
    <property type="entry name" value="FI03373P-RELATED"/>
    <property type="match status" value="1"/>
</dbReference>
<dbReference type="KEGG" id="ssck:SPSK_07168"/>
<dbReference type="OrthoDB" id="2121828at2759"/>
<keyword evidence="2" id="KW-0479">Metal-binding</keyword>
<evidence type="ECO:0000256" key="3">
    <source>
        <dbReference type="ARBA" id="ARBA00023002"/>
    </source>
</evidence>
<dbReference type="RefSeq" id="XP_016591211.1">
    <property type="nucleotide sequence ID" value="XM_016733835.1"/>
</dbReference>
<keyword evidence="6" id="KW-1133">Transmembrane helix</keyword>
<dbReference type="InterPro" id="IPR011707">
    <property type="entry name" value="Cu-oxidase-like_N"/>
</dbReference>
<feature type="region of interest" description="Disordered" evidence="5">
    <location>
        <begin position="1"/>
        <end position="55"/>
    </location>
</feature>
<name>A0A0F2MI77_SPOSC</name>
<dbReference type="GO" id="GO:0005507">
    <property type="term" value="F:copper ion binding"/>
    <property type="evidence" value="ECO:0007669"/>
    <property type="project" value="InterPro"/>
</dbReference>